<organism evidence="6 7">
    <name type="scientific">Chara braunii</name>
    <name type="common">Braun's stonewort</name>
    <dbReference type="NCBI Taxonomy" id="69332"/>
    <lineage>
        <taxon>Eukaryota</taxon>
        <taxon>Viridiplantae</taxon>
        <taxon>Streptophyta</taxon>
        <taxon>Charophyceae</taxon>
        <taxon>Charales</taxon>
        <taxon>Characeae</taxon>
        <taxon>Chara</taxon>
    </lineage>
</organism>
<evidence type="ECO:0000313" key="6">
    <source>
        <dbReference type="EMBL" id="GBG67035.1"/>
    </source>
</evidence>
<keyword evidence="4" id="KW-0472">Membrane</keyword>
<dbReference type="Gene3D" id="1.10.510.10">
    <property type="entry name" value="Transferase(Phosphotransferase) domain 1"/>
    <property type="match status" value="1"/>
</dbReference>
<accession>A0A388KAE8</accession>
<evidence type="ECO:0000313" key="7">
    <source>
        <dbReference type="Proteomes" id="UP000265515"/>
    </source>
</evidence>
<dbReference type="InterPro" id="IPR008271">
    <property type="entry name" value="Ser/Thr_kinase_AS"/>
</dbReference>
<dbReference type="Gramene" id="GBG67035">
    <property type="protein sequence ID" value="GBG67035"/>
    <property type="gene ID" value="CBR_g78816"/>
</dbReference>
<keyword evidence="7" id="KW-1185">Reference proteome</keyword>
<dbReference type="InterPro" id="IPR011009">
    <property type="entry name" value="Kinase-like_dom_sf"/>
</dbReference>
<dbReference type="SMART" id="SM00220">
    <property type="entry name" value="S_TKc"/>
    <property type="match status" value="1"/>
</dbReference>
<dbReference type="PANTHER" id="PTHR47989:SF62">
    <property type="entry name" value="OS05G0423500 PROTEIN"/>
    <property type="match status" value="1"/>
</dbReference>
<reference evidence="6 7" key="1">
    <citation type="journal article" date="2018" name="Cell">
        <title>The Chara Genome: Secondary Complexity and Implications for Plant Terrestrialization.</title>
        <authorList>
            <person name="Nishiyama T."/>
            <person name="Sakayama H."/>
            <person name="Vries J.D."/>
            <person name="Buschmann H."/>
            <person name="Saint-Marcoux D."/>
            <person name="Ullrich K.K."/>
            <person name="Haas F.B."/>
            <person name="Vanderstraeten L."/>
            <person name="Becker D."/>
            <person name="Lang D."/>
            <person name="Vosolsobe S."/>
            <person name="Rombauts S."/>
            <person name="Wilhelmsson P.K.I."/>
            <person name="Janitza P."/>
            <person name="Kern R."/>
            <person name="Heyl A."/>
            <person name="Rumpler F."/>
            <person name="Villalobos L.I.A.C."/>
            <person name="Clay J.M."/>
            <person name="Skokan R."/>
            <person name="Toyoda A."/>
            <person name="Suzuki Y."/>
            <person name="Kagoshima H."/>
            <person name="Schijlen E."/>
            <person name="Tajeshwar N."/>
            <person name="Catarino B."/>
            <person name="Hetherington A.J."/>
            <person name="Saltykova A."/>
            <person name="Bonnot C."/>
            <person name="Breuninger H."/>
            <person name="Symeonidi A."/>
            <person name="Radhakrishnan G.V."/>
            <person name="Van Nieuwerburgh F."/>
            <person name="Deforce D."/>
            <person name="Chang C."/>
            <person name="Karol K.G."/>
            <person name="Hedrich R."/>
            <person name="Ulvskov P."/>
            <person name="Glockner G."/>
            <person name="Delwiche C.F."/>
            <person name="Petrasek J."/>
            <person name="Van de Peer Y."/>
            <person name="Friml J."/>
            <person name="Beilby M."/>
            <person name="Dolan L."/>
            <person name="Kohara Y."/>
            <person name="Sugano S."/>
            <person name="Fujiyama A."/>
            <person name="Delaux P.-M."/>
            <person name="Quint M."/>
            <person name="TheiBen G."/>
            <person name="Hagemann M."/>
            <person name="Harholt J."/>
            <person name="Dunand C."/>
            <person name="Zachgo S."/>
            <person name="Langdale J."/>
            <person name="Maumus F."/>
            <person name="Straeten D.V.D."/>
            <person name="Gould S.B."/>
            <person name="Rensing S.A."/>
        </authorList>
    </citation>
    <scope>NUCLEOTIDE SEQUENCE [LARGE SCALE GENOMIC DNA]</scope>
    <source>
        <strain evidence="6 7">S276</strain>
    </source>
</reference>
<dbReference type="InterPro" id="IPR011042">
    <property type="entry name" value="6-blade_b-propeller_TolB-like"/>
</dbReference>
<dbReference type="Gene3D" id="3.30.200.20">
    <property type="entry name" value="Phosphorylase Kinase, domain 1"/>
    <property type="match status" value="1"/>
</dbReference>
<dbReference type="OrthoDB" id="5809314at2759"/>
<feature type="transmembrane region" description="Helical" evidence="4">
    <location>
        <begin position="21"/>
        <end position="40"/>
    </location>
</feature>
<dbReference type="SUPFAM" id="SSF56112">
    <property type="entry name" value="Protein kinase-like (PK-like)"/>
    <property type="match status" value="1"/>
</dbReference>
<evidence type="ECO:0000256" key="1">
    <source>
        <dbReference type="ARBA" id="ARBA00022741"/>
    </source>
</evidence>
<dbReference type="PROSITE" id="PS00108">
    <property type="entry name" value="PROTEIN_KINASE_ST"/>
    <property type="match status" value="1"/>
</dbReference>
<dbReference type="Gene3D" id="2.120.10.30">
    <property type="entry name" value="TolB, C-terminal domain"/>
    <property type="match status" value="1"/>
</dbReference>
<dbReference type="SUPFAM" id="SSF50969">
    <property type="entry name" value="YVTN repeat-like/Quinoprotein amine dehydrogenase"/>
    <property type="match status" value="1"/>
</dbReference>
<evidence type="ECO:0000256" key="3">
    <source>
        <dbReference type="SAM" id="MobiDB-lite"/>
    </source>
</evidence>
<comment type="caution">
    <text evidence="6">The sequence shown here is derived from an EMBL/GenBank/DDBJ whole genome shotgun (WGS) entry which is preliminary data.</text>
</comment>
<dbReference type="PROSITE" id="PS50011">
    <property type="entry name" value="PROTEIN_KINASE_DOM"/>
    <property type="match status" value="1"/>
</dbReference>
<feature type="region of interest" description="Disordered" evidence="3">
    <location>
        <begin position="493"/>
        <end position="532"/>
    </location>
</feature>
<keyword evidence="2" id="KW-0067">ATP-binding</keyword>
<dbReference type="GO" id="GO:0005524">
    <property type="term" value="F:ATP binding"/>
    <property type="evidence" value="ECO:0007669"/>
    <property type="project" value="UniProtKB-KW"/>
</dbReference>
<dbReference type="PANTHER" id="PTHR47989">
    <property type="entry name" value="OS01G0750732 PROTEIN"/>
    <property type="match status" value="1"/>
</dbReference>
<dbReference type="EMBL" id="BFEA01000082">
    <property type="protein sequence ID" value="GBG67035.1"/>
    <property type="molecule type" value="Genomic_DNA"/>
</dbReference>
<dbReference type="STRING" id="69332.A0A388KAE8"/>
<feature type="transmembrane region" description="Helical" evidence="4">
    <location>
        <begin position="540"/>
        <end position="564"/>
    </location>
</feature>
<dbReference type="AlphaFoldDB" id="A0A388KAE8"/>
<dbReference type="InterPro" id="IPR011044">
    <property type="entry name" value="Quino_amine_DH_bsu"/>
</dbReference>
<dbReference type="Proteomes" id="UP000265515">
    <property type="component" value="Unassembled WGS sequence"/>
</dbReference>
<dbReference type="GO" id="GO:0004672">
    <property type="term" value="F:protein kinase activity"/>
    <property type="evidence" value="ECO:0007669"/>
    <property type="project" value="InterPro"/>
</dbReference>
<name>A0A388KAE8_CHABU</name>
<keyword evidence="1" id="KW-0547">Nucleotide-binding</keyword>
<dbReference type="InterPro" id="IPR001245">
    <property type="entry name" value="Ser-Thr/Tyr_kinase_cat_dom"/>
</dbReference>
<dbReference type="InterPro" id="IPR000719">
    <property type="entry name" value="Prot_kinase_dom"/>
</dbReference>
<evidence type="ECO:0000259" key="5">
    <source>
        <dbReference type="PROSITE" id="PS50011"/>
    </source>
</evidence>
<protein>
    <recommendedName>
        <fullName evidence="5">Protein kinase domain-containing protein</fullName>
    </recommendedName>
</protein>
<keyword evidence="4" id="KW-0812">Transmembrane</keyword>
<gene>
    <name evidence="6" type="ORF">CBR_g78816</name>
</gene>
<proteinExistence type="predicted"/>
<keyword evidence="4" id="KW-1133">Transmembrane helix</keyword>
<evidence type="ECO:0000256" key="4">
    <source>
        <dbReference type="SAM" id="Phobius"/>
    </source>
</evidence>
<dbReference type="Pfam" id="PF07714">
    <property type="entry name" value="PK_Tyr_Ser-Thr"/>
    <property type="match status" value="1"/>
</dbReference>
<feature type="domain" description="Protein kinase" evidence="5">
    <location>
        <begin position="621"/>
        <end position="923"/>
    </location>
</feature>
<evidence type="ECO:0000256" key="2">
    <source>
        <dbReference type="ARBA" id="ARBA00022840"/>
    </source>
</evidence>
<sequence>MLVDCSRPRPIAVDMAKGLRLRTCSTGIVVFCSFLLLLVGDGCLRLIDGSTPRGGQKLKAGACRGEENATTSYTPSLAMAKVVDLRSGGDHEPVPRDSAGGLEARSLADVGERVFVEDRDLFPSGSASIVIAFPGQSPFETVSNGTLLCTSSITSLVGQDDSPIFYFILDELCRDEALGEYTEHRMSIRKAVVGGSPSGGDGGLLSYWWEHLNGTGDAVLTPTVINPDRGMAMANLYSIDLTLSGSHLILAATADSVALKSRMIFVNVTTGGRESVRTAWDNLYTIAFNANKSRLFAADEMDPRRILAASTETGVEAISTNGEMTLQTFREFPLRLPPNISFIQFSTQSFDPQDRCLYFPDFENNMLRSLNLSNPQANLTHVAGSGETGQQEGDAFSASLNGLSEPVVTRDGCNVFSVQVDGVHRWFKLEAPCGKAVSVSTVARYTGVGWEGLALHHVGDNASLLVGSKDGKVLKLDINSSALHVCKPFGYAEDPTPPSSASTPSPSPPAPEGNDPSLLDSFPSPDVSSAARDSTSDHKWAVYVGPVVGAFIFLVIVVAAVCTICPQRRQTLGLVKSKGGTSSLTLGSSFGPGVSVDSGLKPTAVQEFPLAVLVHSTENFDDQYRIGEKGAFGEVYWGDIGNKRVAIKVMIGELTAVKRQQFLAEVNTLSRLHHGNLIELIGYCQEGKRSILVYSLFSGGSLHHRLHKRHKVGEKERLPALTLSERASVACQIANALSYLHHGADPPVIHRDIKSRNVLLSDGSGASLRTVVADFGLATIGQSIFETTFESVVETCHVAGTQGYMAPEYLTMGRLTAKVGVYAYGVIVLELLTGRNSVFPRQPPSVNGEWMTLPQWVRTYTHLSQFDLLMTVLDEPLREEVESSLANQHMVMDIISLAMDCVQEADAMRPNMSTVLQRISTVVADAGTDYLK</sequence>